<evidence type="ECO:0000313" key="3">
    <source>
        <dbReference type="Proteomes" id="UP000250572"/>
    </source>
</evidence>
<dbReference type="AlphaFoldDB" id="A0A315VEA2"/>
<protein>
    <submittedName>
        <fullName evidence="2">Uncharacterized protein</fullName>
    </submittedName>
</protein>
<proteinExistence type="predicted"/>
<gene>
    <name evidence="2" type="ORF">CCH79_00003426</name>
</gene>
<evidence type="ECO:0000313" key="2">
    <source>
        <dbReference type="EMBL" id="PWA21331.1"/>
    </source>
</evidence>
<keyword evidence="3" id="KW-1185">Reference proteome</keyword>
<evidence type="ECO:0000256" key="1">
    <source>
        <dbReference type="SAM" id="MobiDB-lite"/>
    </source>
</evidence>
<organism evidence="2 3">
    <name type="scientific">Gambusia affinis</name>
    <name type="common">Western mosquitofish</name>
    <name type="synonym">Heterandria affinis</name>
    <dbReference type="NCBI Taxonomy" id="33528"/>
    <lineage>
        <taxon>Eukaryota</taxon>
        <taxon>Metazoa</taxon>
        <taxon>Chordata</taxon>
        <taxon>Craniata</taxon>
        <taxon>Vertebrata</taxon>
        <taxon>Euteleostomi</taxon>
        <taxon>Actinopterygii</taxon>
        <taxon>Neopterygii</taxon>
        <taxon>Teleostei</taxon>
        <taxon>Neoteleostei</taxon>
        <taxon>Acanthomorphata</taxon>
        <taxon>Ovalentaria</taxon>
        <taxon>Atherinomorphae</taxon>
        <taxon>Cyprinodontiformes</taxon>
        <taxon>Poeciliidae</taxon>
        <taxon>Poeciliinae</taxon>
        <taxon>Gambusia</taxon>
    </lineage>
</organism>
<dbReference type="Proteomes" id="UP000250572">
    <property type="component" value="Unassembled WGS sequence"/>
</dbReference>
<name>A0A315VEA2_GAMAF</name>
<comment type="caution">
    <text evidence="2">The sequence shown here is derived from an EMBL/GenBank/DDBJ whole genome shotgun (WGS) entry which is preliminary data.</text>
</comment>
<feature type="non-terminal residue" evidence="2">
    <location>
        <position position="1"/>
    </location>
</feature>
<sequence>WMWRDKNFLSLPLCSSSPDVIKHRKREREKEREIERAAGRVVNCFSSSGFPVISPSTSSMTEPPSALSSPDVEVKSLQLDERPGQCASAHRPPRQKPFLLSPFALQQSKANPPEPSVSVMIPLMKSHFQLKHLDSCSG</sequence>
<feature type="region of interest" description="Disordered" evidence="1">
    <location>
        <begin position="78"/>
        <end position="116"/>
    </location>
</feature>
<dbReference type="EMBL" id="NHOQ01001904">
    <property type="protein sequence ID" value="PWA21331.1"/>
    <property type="molecule type" value="Genomic_DNA"/>
</dbReference>
<accession>A0A315VEA2</accession>
<reference evidence="2 3" key="1">
    <citation type="journal article" date="2018" name="G3 (Bethesda)">
        <title>A High-Quality Reference Genome for the Invasive Mosquitofish Gambusia affinis Using a Chicago Library.</title>
        <authorList>
            <person name="Hoffberg S.L."/>
            <person name="Troendle N.J."/>
            <person name="Glenn T.C."/>
            <person name="Mahmud O."/>
            <person name="Louha S."/>
            <person name="Chalopin D."/>
            <person name="Bennetzen J.L."/>
            <person name="Mauricio R."/>
        </authorList>
    </citation>
    <scope>NUCLEOTIDE SEQUENCE [LARGE SCALE GENOMIC DNA]</scope>
    <source>
        <strain evidence="2">NE01/NJP1002.9</strain>
        <tissue evidence="2">Muscle</tissue>
    </source>
</reference>